<evidence type="ECO:0000313" key="2">
    <source>
        <dbReference type="Proteomes" id="UP000290572"/>
    </source>
</evidence>
<name>A0A498MWB2_LABRO</name>
<accession>A0A498MWB2</accession>
<proteinExistence type="predicted"/>
<evidence type="ECO:0000313" key="1">
    <source>
        <dbReference type="EMBL" id="RXN24103.1"/>
    </source>
</evidence>
<dbReference type="Proteomes" id="UP000290572">
    <property type="component" value="Unassembled WGS sequence"/>
</dbReference>
<gene>
    <name evidence="1" type="ORF">ROHU_022313</name>
</gene>
<comment type="caution">
    <text evidence="1">The sequence shown here is derived from an EMBL/GenBank/DDBJ whole genome shotgun (WGS) entry which is preliminary data.</text>
</comment>
<sequence length="117" mass="13441">MNLPLQWFLPLMNLPLRRLLPHSLLRRFIKKELLDVSAVKLARLDATDVQTWVPPKDVDIGIGASSVLKSLKETYQCLDLERKGLKASCITWLDIWGIHNSCYLVKCQLMRRPISVS</sequence>
<dbReference type="EMBL" id="QBIY01012550">
    <property type="protein sequence ID" value="RXN24103.1"/>
    <property type="molecule type" value="Genomic_DNA"/>
</dbReference>
<protein>
    <submittedName>
        <fullName evidence="1">Uncharacterized protein</fullName>
    </submittedName>
</protein>
<organism evidence="1 2">
    <name type="scientific">Labeo rohita</name>
    <name type="common">Indian major carp</name>
    <name type="synonym">Cyprinus rohita</name>
    <dbReference type="NCBI Taxonomy" id="84645"/>
    <lineage>
        <taxon>Eukaryota</taxon>
        <taxon>Metazoa</taxon>
        <taxon>Chordata</taxon>
        <taxon>Craniata</taxon>
        <taxon>Vertebrata</taxon>
        <taxon>Euteleostomi</taxon>
        <taxon>Actinopterygii</taxon>
        <taxon>Neopterygii</taxon>
        <taxon>Teleostei</taxon>
        <taxon>Ostariophysi</taxon>
        <taxon>Cypriniformes</taxon>
        <taxon>Cyprinidae</taxon>
        <taxon>Labeoninae</taxon>
        <taxon>Labeonini</taxon>
        <taxon>Labeo</taxon>
    </lineage>
</organism>
<keyword evidence="2" id="KW-1185">Reference proteome</keyword>
<dbReference type="AlphaFoldDB" id="A0A498MWB2"/>
<reference evidence="1 2" key="1">
    <citation type="submission" date="2018-03" db="EMBL/GenBank/DDBJ databases">
        <title>Draft genome sequence of Rohu Carp (Labeo rohita).</title>
        <authorList>
            <person name="Das P."/>
            <person name="Kushwaha B."/>
            <person name="Joshi C.G."/>
            <person name="Kumar D."/>
            <person name="Nagpure N.S."/>
            <person name="Sahoo L."/>
            <person name="Das S.P."/>
            <person name="Bit A."/>
            <person name="Patnaik S."/>
            <person name="Meher P.K."/>
            <person name="Jayasankar P."/>
            <person name="Koringa P.G."/>
            <person name="Patel N.V."/>
            <person name="Hinsu A.T."/>
            <person name="Kumar R."/>
            <person name="Pandey M."/>
            <person name="Agarwal S."/>
            <person name="Srivastava S."/>
            <person name="Singh M."/>
            <person name="Iquebal M.A."/>
            <person name="Jaiswal S."/>
            <person name="Angadi U.B."/>
            <person name="Kumar N."/>
            <person name="Raza M."/>
            <person name="Shah T.M."/>
            <person name="Rai A."/>
            <person name="Jena J.K."/>
        </authorList>
    </citation>
    <scope>NUCLEOTIDE SEQUENCE [LARGE SCALE GENOMIC DNA]</scope>
    <source>
        <strain evidence="1">DASCIFA01</strain>
        <tissue evidence="1">Testis</tissue>
    </source>
</reference>